<feature type="compositionally biased region" description="Basic and acidic residues" evidence="1">
    <location>
        <begin position="199"/>
        <end position="208"/>
    </location>
</feature>
<protein>
    <submittedName>
        <fullName evidence="2">Uncharacterized protein</fullName>
    </submittedName>
</protein>
<proteinExistence type="predicted"/>
<evidence type="ECO:0000313" key="2">
    <source>
        <dbReference type="EMBL" id="KAK0458094.1"/>
    </source>
</evidence>
<name>A0AA39KE31_ARMTA</name>
<organism evidence="2 3">
    <name type="scientific">Armillaria tabescens</name>
    <name type="common">Ringless honey mushroom</name>
    <name type="synonym">Agaricus tabescens</name>
    <dbReference type="NCBI Taxonomy" id="1929756"/>
    <lineage>
        <taxon>Eukaryota</taxon>
        <taxon>Fungi</taxon>
        <taxon>Dikarya</taxon>
        <taxon>Basidiomycota</taxon>
        <taxon>Agaricomycotina</taxon>
        <taxon>Agaricomycetes</taxon>
        <taxon>Agaricomycetidae</taxon>
        <taxon>Agaricales</taxon>
        <taxon>Marasmiineae</taxon>
        <taxon>Physalacriaceae</taxon>
        <taxon>Desarmillaria</taxon>
    </lineage>
</organism>
<reference evidence="2" key="1">
    <citation type="submission" date="2023-06" db="EMBL/GenBank/DDBJ databases">
        <authorList>
            <consortium name="Lawrence Berkeley National Laboratory"/>
            <person name="Ahrendt S."/>
            <person name="Sahu N."/>
            <person name="Indic B."/>
            <person name="Wong-Bajracharya J."/>
            <person name="Merenyi Z."/>
            <person name="Ke H.-M."/>
            <person name="Monk M."/>
            <person name="Kocsube S."/>
            <person name="Drula E."/>
            <person name="Lipzen A."/>
            <person name="Balint B."/>
            <person name="Henrissat B."/>
            <person name="Andreopoulos B."/>
            <person name="Martin F.M."/>
            <person name="Harder C.B."/>
            <person name="Rigling D."/>
            <person name="Ford K.L."/>
            <person name="Foster G.D."/>
            <person name="Pangilinan J."/>
            <person name="Papanicolaou A."/>
            <person name="Barry K."/>
            <person name="LaButti K."/>
            <person name="Viragh M."/>
            <person name="Koriabine M."/>
            <person name="Yan M."/>
            <person name="Riley R."/>
            <person name="Champramary S."/>
            <person name="Plett K.L."/>
            <person name="Tsai I.J."/>
            <person name="Slot J."/>
            <person name="Sipos G."/>
            <person name="Plett J."/>
            <person name="Nagy L.G."/>
            <person name="Grigoriev I.V."/>
        </authorList>
    </citation>
    <scope>NUCLEOTIDE SEQUENCE</scope>
    <source>
        <strain evidence="2">CCBAS 213</strain>
    </source>
</reference>
<feature type="region of interest" description="Disordered" evidence="1">
    <location>
        <begin position="199"/>
        <end position="229"/>
    </location>
</feature>
<feature type="compositionally biased region" description="Basic and acidic residues" evidence="1">
    <location>
        <begin position="220"/>
        <end position="229"/>
    </location>
</feature>
<dbReference type="Proteomes" id="UP001175211">
    <property type="component" value="Unassembled WGS sequence"/>
</dbReference>
<keyword evidence="3" id="KW-1185">Reference proteome</keyword>
<evidence type="ECO:0000256" key="1">
    <source>
        <dbReference type="SAM" id="MobiDB-lite"/>
    </source>
</evidence>
<gene>
    <name evidence="2" type="ORF">EV420DRAFT_1748394</name>
</gene>
<accession>A0AA39KE31</accession>
<evidence type="ECO:0000313" key="3">
    <source>
        <dbReference type="Proteomes" id="UP001175211"/>
    </source>
</evidence>
<dbReference type="EMBL" id="JAUEPS010000019">
    <property type="protein sequence ID" value="KAK0458094.1"/>
    <property type="molecule type" value="Genomic_DNA"/>
</dbReference>
<sequence>MLTGDRRFLMEVFLSVRAYRTNVEKIDPFANPGPQNYRLGFGQRSPVGSALCTRYRRLHTVETLFLTSKEKSLFSAERPTANQFDSKRISWDIHRLETTILVDSNDNADSDSKTLFKGGLLVAKPKCWDVRIVVETEIEDLDEPQDLSEEISGPGHCQHVAKAHGDENFLLFGPEQCKPRGKNSYANLKGIILSKERLQEQHHSEHVEPGNSRSSVGTSRGRDNRAHSGHSDCKVNYATFLFRQWNAIKAPIHVQTDLLRNHSAATPDNSMKGVNCGPTKMAILPQFGLVRDYIVGDIAIMSTAIANRKLVAARQPRHHSS</sequence>
<dbReference type="GeneID" id="85363787"/>
<dbReference type="AlphaFoldDB" id="A0AA39KE31"/>
<dbReference type="RefSeq" id="XP_060330386.1">
    <property type="nucleotide sequence ID" value="XM_060480239.1"/>
</dbReference>
<comment type="caution">
    <text evidence="2">The sequence shown here is derived from an EMBL/GenBank/DDBJ whole genome shotgun (WGS) entry which is preliminary data.</text>
</comment>